<keyword evidence="1" id="KW-0472">Membrane</keyword>
<name>A0A1Y6ERD2_9GAMM</name>
<proteinExistence type="predicted"/>
<feature type="transmembrane region" description="Helical" evidence="1">
    <location>
        <begin position="125"/>
        <end position="150"/>
    </location>
</feature>
<sequence>MNWLAEGFGVLALVINFIGYRQNNADSYRIVSALALACLSVHFFMLGAMAAGIVLAIGVVRNFVALRWQGPVVLWVFVLANLAFMLWEWFWLQHEWPLFVAYASSLIFTVGSIRLNNATLIRKWFILAEILGLIYAVLVGSVSGLLFNIVNLSSISAKLWQDGRALRKQMDTKETTQKPRPPQQ</sequence>
<dbReference type="InterPro" id="IPR019629">
    <property type="entry name" value="Uncharacterised_HI1736/YgjV"/>
</dbReference>
<keyword evidence="3" id="KW-1185">Reference proteome</keyword>
<dbReference type="Pfam" id="PF10688">
    <property type="entry name" value="Imp-YgjV"/>
    <property type="match status" value="1"/>
</dbReference>
<evidence type="ECO:0000313" key="2">
    <source>
        <dbReference type="EMBL" id="SMQ64886.1"/>
    </source>
</evidence>
<feature type="transmembrane region" description="Helical" evidence="1">
    <location>
        <begin position="96"/>
        <end position="113"/>
    </location>
</feature>
<keyword evidence="1" id="KW-0812">Transmembrane</keyword>
<feature type="transmembrane region" description="Helical" evidence="1">
    <location>
        <begin position="72"/>
        <end position="90"/>
    </location>
</feature>
<reference evidence="3" key="1">
    <citation type="submission" date="2017-04" db="EMBL/GenBank/DDBJ databases">
        <authorList>
            <person name="Varghese N."/>
            <person name="Submissions S."/>
        </authorList>
    </citation>
    <scope>NUCLEOTIDE SEQUENCE [LARGE SCALE GENOMIC DNA]</scope>
</reference>
<organism evidence="2 3">
    <name type="scientific">Pseudidiomarina planktonica</name>
    <dbReference type="NCBI Taxonomy" id="1323738"/>
    <lineage>
        <taxon>Bacteria</taxon>
        <taxon>Pseudomonadati</taxon>
        <taxon>Pseudomonadota</taxon>
        <taxon>Gammaproteobacteria</taxon>
        <taxon>Alteromonadales</taxon>
        <taxon>Idiomarinaceae</taxon>
        <taxon>Pseudidiomarina</taxon>
    </lineage>
</organism>
<evidence type="ECO:0000313" key="3">
    <source>
        <dbReference type="Proteomes" id="UP000194450"/>
    </source>
</evidence>
<dbReference type="RefSeq" id="WP_086434237.1">
    <property type="nucleotide sequence ID" value="NZ_FXWH01000001.1"/>
</dbReference>
<dbReference type="Proteomes" id="UP000194450">
    <property type="component" value="Unassembled WGS sequence"/>
</dbReference>
<accession>A0A1Y6ERD2</accession>
<gene>
    <name evidence="2" type="ORF">SAMN06297229_1128</name>
</gene>
<dbReference type="OrthoDB" id="6240152at2"/>
<keyword evidence="1" id="KW-1133">Transmembrane helix</keyword>
<evidence type="ECO:0000256" key="1">
    <source>
        <dbReference type="SAM" id="Phobius"/>
    </source>
</evidence>
<dbReference type="EMBL" id="FXWH01000001">
    <property type="protein sequence ID" value="SMQ64886.1"/>
    <property type="molecule type" value="Genomic_DNA"/>
</dbReference>
<feature type="transmembrane region" description="Helical" evidence="1">
    <location>
        <begin position="30"/>
        <end position="60"/>
    </location>
</feature>
<protein>
    <submittedName>
        <fullName evidence="2">Inner membrane protein</fullName>
    </submittedName>
</protein>
<dbReference type="AlphaFoldDB" id="A0A1Y6ERD2"/>